<sequence>MRRGIAISAVAVALTVAAASVSPAAASPRLVRGSNGLTVQIVSVNGSGCPRGTVMAAVREDKGAFVVGYSQFMAQAGGSSRPMDSRKWCQVALKVGGVPKGFTYAIASTDHYGFASLEDGANATHEAAAFFSGQPGHVTTTHSLNGAFNHTWSFTDLTPPSQLVYKPCDEEPNLNIDTDVRVDKGTSDPSKVSFISVGDELQTTYYVTWKICP</sequence>
<dbReference type="PANTHER" id="PTHR38847">
    <property type="match status" value="1"/>
</dbReference>
<gene>
    <name evidence="2" type="ORF">FXF68_28985</name>
</gene>
<comment type="caution">
    <text evidence="2">The sequence shown here is derived from an EMBL/GenBank/DDBJ whole genome shotgun (WGS) entry which is preliminary data.</text>
</comment>
<dbReference type="RefSeq" id="WP_148764625.1">
    <property type="nucleotide sequence ID" value="NZ_VSRQ01000006.1"/>
</dbReference>
<reference evidence="2 3" key="1">
    <citation type="submission" date="2019-08" db="EMBL/GenBank/DDBJ databases">
        <title>Actinomadura sp. nov. CYP1-5 isolated from mountain soil.</title>
        <authorList>
            <person name="Songsumanus A."/>
            <person name="Kuncharoen N."/>
            <person name="Kudo T."/>
            <person name="Yuki M."/>
            <person name="Igarashi Y."/>
            <person name="Tanasupawat S."/>
        </authorList>
    </citation>
    <scope>NUCLEOTIDE SEQUENCE [LARGE SCALE GENOMIC DNA]</scope>
    <source>
        <strain evidence="2 3">CYP1-5</strain>
    </source>
</reference>
<evidence type="ECO:0000313" key="2">
    <source>
        <dbReference type="EMBL" id="TYK46224.1"/>
    </source>
</evidence>
<dbReference type="AlphaFoldDB" id="A0A5D3FE41"/>
<name>A0A5D3FE41_9ACTN</name>
<evidence type="ECO:0000313" key="3">
    <source>
        <dbReference type="Proteomes" id="UP000323505"/>
    </source>
</evidence>
<feature type="signal peptide" evidence="1">
    <location>
        <begin position="1"/>
        <end position="26"/>
    </location>
</feature>
<keyword evidence="3" id="KW-1185">Reference proteome</keyword>
<dbReference type="Proteomes" id="UP000323505">
    <property type="component" value="Unassembled WGS sequence"/>
</dbReference>
<keyword evidence="1" id="KW-0732">Signal</keyword>
<proteinExistence type="predicted"/>
<protein>
    <submittedName>
        <fullName evidence="2">DUF4360 domain-containing protein</fullName>
    </submittedName>
</protein>
<organism evidence="2 3">
    <name type="scientific">Actinomadura decatromicini</name>
    <dbReference type="NCBI Taxonomy" id="2604572"/>
    <lineage>
        <taxon>Bacteria</taxon>
        <taxon>Bacillati</taxon>
        <taxon>Actinomycetota</taxon>
        <taxon>Actinomycetes</taxon>
        <taxon>Streptosporangiales</taxon>
        <taxon>Thermomonosporaceae</taxon>
        <taxon>Actinomadura</taxon>
    </lineage>
</organism>
<feature type="chain" id="PRO_5022699947" evidence="1">
    <location>
        <begin position="27"/>
        <end position="213"/>
    </location>
</feature>
<dbReference type="Pfam" id="PF14273">
    <property type="entry name" value="DUF4360"/>
    <property type="match status" value="1"/>
</dbReference>
<dbReference type="PANTHER" id="PTHR38847:SF1">
    <property type="entry name" value="PSEUDOURIDINE SYNTHASE RSUA_RLUA-LIKE DOMAIN-CONTAINING PROTEIN"/>
    <property type="match status" value="1"/>
</dbReference>
<evidence type="ECO:0000256" key="1">
    <source>
        <dbReference type="SAM" id="SignalP"/>
    </source>
</evidence>
<dbReference type="EMBL" id="VSRQ01000006">
    <property type="protein sequence ID" value="TYK46224.1"/>
    <property type="molecule type" value="Genomic_DNA"/>
</dbReference>
<dbReference type="InterPro" id="IPR025649">
    <property type="entry name" value="DUF4360"/>
</dbReference>
<accession>A0A5D3FE41</accession>